<dbReference type="Pfam" id="PF08646">
    <property type="entry name" value="Rep_fac-A_C"/>
    <property type="match status" value="1"/>
</dbReference>
<reference evidence="10" key="1">
    <citation type="submission" date="2020-09" db="EMBL/GenBank/DDBJ databases">
        <title>Genome-Enabled Discovery of Anthraquinone Biosynthesis in Senna tora.</title>
        <authorList>
            <person name="Kang S.-H."/>
            <person name="Pandey R.P."/>
            <person name="Lee C.-M."/>
            <person name="Sim J.-S."/>
            <person name="Jeong J.-T."/>
            <person name="Choi B.-S."/>
            <person name="Jung M."/>
            <person name="Ginzburg D."/>
            <person name="Zhao K."/>
            <person name="Won S.Y."/>
            <person name="Oh T.-J."/>
            <person name="Yu Y."/>
            <person name="Kim N.-H."/>
            <person name="Lee O.R."/>
            <person name="Lee T.-H."/>
            <person name="Bashyal P."/>
            <person name="Kim T.-S."/>
            <person name="Lee W.-H."/>
            <person name="Kawkins C."/>
            <person name="Kim C.-K."/>
            <person name="Kim J.S."/>
            <person name="Ahn B.O."/>
            <person name="Rhee S.Y."/>
            <person name="Sohng J.K."/>
        </authorList>
    </citation>
    <scope>NUCLEOTIDE SEQUENCE</scope>
    <source>
        <tissue evidence="10">Leaf</tissue>
    </source>
</reference>
<evidence type="ECO:0000256" key="4">
    <source>
        <dbReference type="ARBA" id="ARBA00022833"/>
    </source>
</evidence>
<comment type="caution">
    <text evidence="10">The sequence shown here is derived from an EMBL/GenBank/DDBJ whole genome shotgun (WGS) entry which is preliminary data.</text>
</comment>
<dbReference type="AlphaFoldDB" id="A0A835CI39"/>
<dbReference type="GO" id="GO:0008270">
    <property type="term" value="F:zinc ion binding"/>
    <property type="evidence" value="ECO:0007669"/>
    <property type="project" value="UniProtKB-KW"/>
</dbReference>
<dbReference type="PANTHER" id="PTHR23272:SF193">
    <property type="entry name" value="OS07G0624100 PROTEIN"/>
    <property type="match status" value="1"/>
</dbReference>
<evidence type="ECO:0000259" key="9">
    <source>
        <dbReference type="Pfam" id="PF14372"/>
    </source>
</evidence>
<evidence type="ECO:0000259" key="8">
    <source>
        <dbReference type="Pfam" id="PF08646"/>
    </source>
</evidence>
<keyword evidence="6" id="KW-0472">Membrane</keyword>
<evidence type="ECO:0000256" key="6">
    <source>
        <dbReference type="SAM" id="Phobius"/>
    </source>
</evidence>
<dbReference type="PANTHER" id="PTHR23272">
    <property type="entry name" value="BED FINGER-RELATED"/>
    <property type="match status" value="1"/>
</dbReference>
<accession>A0A835CI39</accession>
<dbReference type="InterPro" id="IPR013955">
    <property type="entry name" value="Rep_factor-A_C"/>
</dbReference>
<gene>
    <name evidence="10" type="ORF">G2W53_004474</name>
</gene>
<dbReference type="Pfam" id="PF14372">
    <property type="entry name" value="hAT-like_RNase-H"/>
    <property type="match status" value="1"/>
</dbReference>
<dbReference type="InterPro" id="IPR008906">
    <property type="entry name" value="HATC_C_dom"/>
</dbReference>
<feature type="domain" description="hAT-like transposase RNase-H fold" evidence="9">
    <location>
        <begin position="1"/>
        <end position="69"/>
    </location>
</feature>
<name>A0A835CI39_9FABA</name>
<dbReference type="InterPro" id="IPR012340">
    <property type="entry name" value="NA-bd_OB-fold"/>
</dbReference>
<dbReference type="Gene3D" id="2.40.50.140">
    <property type="entry name" value="Nucleic acid-binding proteins"/>
    <property type="match status" value="1"/>
</dbReference>
<evidence type="ECO:0000313" key="10">
    <source>
        <dbReference type="EMBL" id="KAF7842176.1"/>
    </source>
</evidence>
<dbReference type="GO" id="GO:0046983">
    <property type="term" value="F:protein dimerization activity"/>
    <property type="evidence" value="ECO:0007669"/>
    <property type="project" value="InterPro"/>
</dbReference>
<evidence type="ECO:0000256" key="3">
    <source>
        <dbReference type="ARBA" id="ARBA00022771"/>
    </source>
</evidence>
<keyword evidence="2" id="KW-0479">Metal-binding</keyword>
<dbReference type="OrthoDB" id="1750540at2759"/>
<keyword evidence="11" id="KW-1185">Reference proteome</keyword>
<evidence type="ECO:0000259" key="7">
    <source>
        <dbReference type="Pfam" id="PF05699"/>
    </source>
</evidence>
<keyword evidence="5" id="KW-0238">DNA-binding</keyword>
<keyword evidence="4" id="KW-0862">Zinc</keyword>
<dbReference type="SUPFAM" id="SSF50249">
    <property type="entry name" value="Nucleic acid-binding proteins"/>
    <property type="match status" value="1"/>
</dbReference>
<evidence type="ECO:0000313" key="11">
    <source>
        <dbReference type="Proteomes" id="UP000634136"/>
    </source>
</evidence>
<evidence type="ECO:0000256" key="5">
    <source>
        <dbReference type="ARBA" id="ARBA00023125"/>
    </source>
</evidence>
<dbReference type="InterPro" id="IPR012337">
    <property type="entry name" value="RNaseH-like_sf"/>
</dbReference>
<dbReference type="Pfam" id="PF05699">
    <property type="entry name" value="Dimer_Tnp_hAT"/>
    <property type="match status" value="1"/>
</dbReference>
<sequence length="468" mass="54104">MAKRMKEKHDKYWGNIANINILLFVAVLLDPRYKFKFVEWSFGKKFYVEVADSMSWKVKNGLYKMYDYYKLCFGSNVRPFPTQSNQSRNKSQTNQEDDRNLFAMEFDKDMNEEDNPENKSEIDQYLLEPRKKLSSQFDILNWWKVNSTKFPILALIARDVLAMPISTVAFESAFSTGGRVIDTYRSSLAPKTIEALICAQNWFRSKPLSMEIEECVDDIEKLELGEIQIINSWTATKILFNPNIFEVDEFKKRSYMGELTRQRFTQSVSQTASSGDGDFLTSTRRLTINQIKETNETGIFVTLATILKIQTNFGWFYESCNKCMKKIRNENGLLLCPSCNKTPPVIIPRFKIHVQVIDHTGNATFVLFDRQGYQVLQKIAKELRDQLTEKYDAQEDDNNFGDCEELGRTSEVASVISENETDHCLTSNITPSKRASLDDVQTVGLTEMLTPQMYATKPTKQIKKEKFE</sequence>
<keyword evidence="6" id="KW-1133">Transmembrane helix</keyword>
<evidence type="ECO:0000256" key="2">
    <source>
        <dbReference type="ARBA" id="ARBA00022723"/>
    </source>
</evidence>
<evidence type="ECO:0000256" key="1">
    <source>
        <dbReference type="ARBA" id="ARBA00005690"/>
    </source>
</evidence>
<dbReference type="Proteomes" id="UP000634136">
    <property type="component" value="Unassembled WGS sequence"/>
</dbReference>
<dbReference type="GO" id="GO:0003677">
    <property type="term" value="F:DNA binding"/>
    <property type="evidence" value="ECO:0007669"/>
    <property type="project" value="UniProtKB-KW"/>
</dbReference>
<feature type="transmembrane region" description="Helical" evidence="6">
    <location>
        <begin position="12"/>
        <end position="29"/>
    </location>
</feature>
<dbReference type="CDD" id="cd04476">
    <property type="entry name" value="RPA1_DBD_C"/>
    <property type="match status" value="1"/>
</dbReference>
<feature type="domain" description="Replication factor A C-terminal" evidence="8">
    <location>
        <begin position="301"/>
        <end position="391"/>
    </location>
</feature>
<organism evidence="10 11">
    <name type="scientific">Senna tora</name>
    <dbReference type="NCBI Taxonomy" id="362788"/>
    <lineage>
        <taxon>Eukaryota</taxon>
        <taxon>Viridiplantae</taxon>
        <taxon>Streptophyta</taxon>
        <taxon>Embryophyta</taxon>
        <taxon>Tracheophyta</taxon>
        <taxon>Spermatophyta</taxon>
        <taxon>Magnoliopsida</taxon>
        <taxon>eudicotyledons</taxon>
        <taxon>Gunneridae</taxon>
        <taxon>Pentapetalae</taxon>
        <taxon>rosids</taxon>
        <taxon>fabids</taxon>
        <taxon>Fabales</taxon>
        <taxon>Fabaceae</taxon>
        <taxon>Caesalpinioideae</taxon>
        <taxon>Cassia clade</taxon>
        <taxon>Senna</taxon>
    </lineage>
</organism>
<keyword evidence="6" id="KW-0812">Transmembrane</keyword>
<dbReference type="EMBL" id="JAAIUW010000002">
    <property type="protein sequence ID" value="KAF7842176.1"/>
    <property type="molecule type" value="Genomic_DNA"/>
</dbReference>
<dbReference type="InterPro" id="IPR025525">
    <property type="entry name" value="hAT-like_transposase_RNase-H"/>
</dbReference>
<dbReference type="InterPro" id="IPR047192">
    <property type="entry name" value="Euk_RPA1_DBD_C"/>
</dbReference>
<keyword evidence="3" id="KW-0863">Zinc-finger</keyword>
<comment type="similarity">
    <text evidence="1">Belongs to the replication factor A protein 1 family.</text>
</comment>
<protein>
    <submittedName>
        <fullName evidence="10">Zinc finger BED domain-containing protein RICESLEEPER 2-like</fullName>
    </submittedName>
</protein>
<proteinExistence type="inferred from homology"/>
<feature type="domain" description="HAT C-terminal dimerisation" evidence="7">
    <location>
        <begin position="121"/>
        <end position="203"/>
    </location>
</feature>
<dbReference type="SUPFAM" id="SSF53098">
    <property type="entry name" value="Ribonuclease H-like"/>
    <property type="match status" value="1"/>
</dbReference>